<gene>
    <name evidence="1" type="ORF">DME_LOCUS7686</name>
</gene>
<evidence type="ECO:0000313" key="1">
    <source>
        <dbReference type="EMBL" id="VDN57713.1"/>
    </source>
</evidence>
<dbReference type="AlphaFoldDB" id="A0A0N4U9C9"/>
<sequence>MELIHNNADASTNRLAIDTTIPLRQKKHHKRASKKTPYELDIVLSSVSICDIYGTDLRDLTISSAFGLNRNTAFVLEQYQSISDR</sequence>
<protein>
    <submittedName>
        <fullName evidence="4">Transposase</fullName>
    </submittedName>
</protein>
<evidence type="ECO:0000313" key="2">
    <source>
        <dbReference type="Proteomes" id="UP000038040"/>
    </source>
</evidence>
<reference evidence="1 3" key="2">
    <citation type="submission" date="2018-11" db="EMBL/GenBank/DDBJ databases">
        <authorList>
            <consortium name="Pathogen Informatics"/>
        </authorList>
    </citation>
    <scope>NUCLEOTIDE SEQUENCE [LARGE SCALE GENOMIC DNA]</scope>
</reference>
<dbReference type="WBParaSite" id="DME_0000368101-mRNA-1">
    <property type="protein sequence ID" value="DME_0000368101-mRNA-1"/>
    <property type="gene ID" value="DME_0000368101"/>
</dbReference>
<name>A0A0N4U9C9_DRAME</name>
<keyword evidence="3" id="KW-1185">Reference proteome</keyword>
<evidence type="ECO:0000313" key="3">
    <source>
        <dbReference type="Proteomes" id="UP000274756"/>
    </source>
</evidence>
<dbReference type="EMBL" id="UYYG01001162">
    <property type="protein sequence ID" value="VDN57713.1"/>
    <property type="molecule type" value="Genomic_DNA"/>
</dbReference>
<evidence type="ECO:0000313" key="4">
    <source>
        <dbReference type="WBParaSite" id="DME_0000368101-mRNA-1"/>
    </source>
</evidence>
<dbReference type="Proteomes" id="UP000038040">
    <property type="component" value="Unplaced"/>
</dbReference>
<proteinExistence type="predicted"/>
<reference evidence="4" key="1">
    <citation type="submission" date="2017-02" db="UniProtKB">
        <authorList>
            <consortium name="WormBaseParasite"/>
        </authorList>
    </citation>
    <scope>IDENTIFICATION</scope>
</reference>
<accession>A0A0N4U9C9</accession>
<organism evidence="2 4">
    <name type="scientific">Dracunculus medinensis</name>
    <name type="common">Guinea worm</name>
    <dbReference type="NCBI Taxonomy" id="318479"/>
    <lineage>
        <taxon>Eukaryota</taxon>
        <taxon>Metazoa</taxon>
        <taxon>Ecdysozoa</taxon>
        <taxon>Nematoda</taxon>
        <taxon>Chromadorea</taxon>
        <taxon>Rhabditida</taxon>
        <taxon>Spirurina</taxon>
        <taxon>Dracunculoidea</taxon>
        <taxon>Dracunculidae</taxon>
        <taxon>Dracunculus</taxon>
    </lineage>
</organism>
<dbReference type="Proteomes" id="UP000274756">
    <property type="component" value="Unassembled WGS sequence"/>
</dbReference>